<sequence>MKRPVSLLLLFVFAAIQIYFARVPLSHQVQGSSWIEVSRQAGGLVERQGRYYLVTPTDAFHLSANQAHITATKDRLSWVDVPEPSGAGVWKLAVGPSSLPLVGVGAPVYPAPDGQSVLWIDGSTRIGYLSMNGEDGMRPISSKMGSIQSAVWAPDSQALGVAGQGPQGFGAYIWDRDGNLTPMALPSPGIGIAALGFSQDDRLLVGLKNGKVLYQGRGVVSLPPLSPLALAKNHADILGETANNVIFWQNGTASRYPRPDLKWVGRVAFSADGHTAATLSQSVSGGWHLLIYGSKQHLEISLPFAKDAEYHLVGFLGSHWILVTVPSGPHHGTYAWWVQG</sequence>
<dbReference type="SUPFAM" id="SSF82171">
    <property type="entry name" value="DPP6 N-terminal domain-like"/>
    <property type="match status" value="1"/>
</dbReference>
<comment type="caution">
    <text evidence="1">The sequence shown here is derived from an EMBL/GenBank/DDBJ whole genome shotgun (WGS) entry which is preliminary data.</text>
</comment>
<evidence type="ECO:0000313" key="2">
    <source>
        <dbReference type="Proteomes" id="UP000533476"/>
    </source>
</evidence>
<dbReference type="Proteomes" id="UP000533476">
    <property type="component" value="Unassembled WGS sequence"/>
</dbReference>
<organism evidence="1 2">
    <name type="scientific">Sulfobacillus harzensis</name>
    <dbReference type="NCBI Taxonomy" id="2729629"/>
    <lineage>
        <taxon>Bacteria</taxon>
        <taxon>Bacillati</taxon>
        <taxon>Bacillota</taxon>
        <taxon>Clostridia</taxon>
        <taxon>Eubacteriales</taxon>
        <taxon>Clostridiales Family XVII. Incertae Sedis</taxon>
        <taxon>Sulfobacillus</taxon>
    </lineage>
</organism>
<dbReference type="RefSeq" id="WP_169101465.1">
    <property type="nucleotide sequence ID" value="NZ_JABBVZ010000069.1"/>
</dbReference>
<proteinExistence type="predicted"/>
<reference evidence="1 2" key="1">
    <citation type="submission" date="2020-04" db="EMBL/GenBank/DDBJ databases">
        <authorList>
            <person name="Zhang R."/>
            <person name="Schippers A."/>
        </authorList>
    </citation>
    <scope>NUCLEOTIDE SEQUENCE [LARGE SCALE GENOMIC DNA]</scope>
    <source>
        <strain evidence="1 2">DSM 109850</strain>
    </source>
</reference>
<keyword evidence="2" id="KW-1185">Reference proteome</keyword>
<accession>A0A7Y0L5V6</accession>
<protein>
    <recommendedName>
        <fullName evidence="3">WD40 repeat domain-containing protein</fullName>
    </recommendedName>
</protein>
<evidence type="ECO:0000313" key="1">
    <source>
        <dbReference type="EMBL" id="NMP23847.1"/>
    </source>
</evidence>
<evidence type="ECO:0008006" key="3">
    <source>
        <dbReference type="Google" id="ProtNLM"/>
    </source>
</evidence>
<dbReference type="AlphaFoldDB" id="A0A7Y0L5V6"/>
<dbReference type="EMBL" id="JABBVZ010000069">
    <property type="protein sequence ID" value="NMP23847.1"/>
    <property type="molecule type" value="Genomic_DNA"/>
</dbReference>
<gene>
    <name evidence="1" type="ORF">HIJ39_16045</name>
</gene>
<name>A0A7Y0L5V6_9FIRM</name>